<evidence type="ECO:0000256" key="2">
    <source>
        <dbReference type="ARBA" id="ARBA00022679"/>
    </source>
</evidence>
<dbReference type="Proteomes" id="UP001175211">
    <property type="component" value="Unassembled WGS sequence"/>
</dbReference>
<dbReference type="Gene3D" id="3.90.1200.10">
    <property type="match status" value="1"/>
</dbReference>
<evidence type="ECO:0000313" key="8">
    <source>
        <dbReference type="Proteomes" id="UP001175211"/>
    </source>
</evidence>
<comment type="caution">
    <text evidence="7">The sequence shown here is derived from an EMBL/GenBank/DDBJ whole genome shotgun (WGS) entry which is preliminary data.</text>
</comment>
<keyword evidence="3" id="KW-0547">Nucleotide-binding</keyword>
<sequence>MPPQGSDLSKIPDIQTYLSGTPFDAVHIESLPGGYGNSTFRLHLAQVYKGQSTVILKHGKPYVGSGEGRLPFGLDRQASANFNTFEVRAMGWITSWLPEDSPVTVPRVHFFDDEANVIVMDDCGLGTVTLKKLFTDGNYSPAAAKMIGEALGHFIKLVHTNGNADKRILDLFKTNVQAKQISAYVTYGRLVSTLSGQDRLPALSDPPLDIEAKDLEVVKDVASKMQSEIMSAESSFVMGDFWPGNVLVSLDEDSNIKSISVIDRELAKTGLPGHDLGQFCAELRLLGHFYPTCALATYDMTHSFLKAYSPSKDIPLARYVITHMGAHLVAWTPRIPWGSNEKTKIVVKEGVGYIVGVDSDDEKLDKWFSETPIIALTTNR</sequence>
<dbReference type="InterPro" id="IPR011009">
    <property type="entry name" value="Kinase-like_dom_sf"/>
</dbReference>
<keyword evidence="2" id="KW-0808">Transferase</keyword>
<dbReference type="GO" id="GO:0016301">
    <property type="term" value="F:kinase activity"/>
    <property type="evidence" value="ECO:0007669"/>
    <property type="project" value="UniProtKB-KW"/>
</dbReference>
<dbReference type="Gene3D" id="3.30.200.20">
    <property type="entry name" value="Phosphorylase Kinase, domain 1"/>
    <property type="match status" value="1"/>
</dbReference>
<keyword evidence="4 7" id="KW-0418">Kinase</keyword>
<dbReference type="GeneID" id="85350636"/>
<dbReference type="GO" id="GO:0005524">
    <property type="term" value="F:ATP binding"/>
    <property type="evidence" value="ECO:0007669"/>
    <property type="project" value="UniProtKB-KW"/>
</dbReference>
<dbReference type="InterPro" id="IPR002575">
    <property type="entry name" value="Aminoglycoside_PTrfase"/>
</dbReference>
<evidence type="ECO:0000256" key="3">
    <source>
        <dbReference type="ARBA" id="ARBA00022741"/>
    </source>
</evidence>
<dbReference type="AlphaFoldDB" id="A0AA39U3J9"/>
<evidence type="ECO:0000313" key="7">
    <source>
        <dbReference type="EMBL" id="KAK0466335.1"/>
    </source>
</evidence>
<dbReference type="Pfam" id="PF01636">
    <property type="entry name" value="APH"/>
    <property type="match status" value="1"/>
</dbReference>
<proteinExistence type="inferred from homology"/>
<organism evidence="7 8">
    <name type="scientific">Armillaria tabescens</name>
    <name type="common">Ringless honey mushroom</name>
    <name type="synonym">Agaricus tabescens</name>
    <dbReference type="NCBI Taxonomy" id="1929756"/>
    <lineage>
        <taxon>Eukaryota</taxon>
        <taxon>Fungi</taxon>
        <taxon>Dikarya</taxon>
        <taxon>Basidiomycota</taxon>
        <taxon>Agaricomycotina</taxon>
        <taxon>Agaricomycetes</taxon>
        <taxon>Agaricomycetidae</taxon>
        <taxon>Agaricales</taxon>
        <taxon>Marasmiineae</taxon>
        <taxon>Physalacriaceae</taxon>
        <taxon>Desarmillaria</taxon>
    </lineage>
</organism>
<evidence type="ECO:0000256" key="1">
    <source>
        <dbReference type="ARBA" id="ARBA00010165"/>
    </source>
</evidence>
<dbReference type="RefSeq" id="XP_060337162.1">
    <property type="nucleotide sequence ID" value="XM_060467088.1"/>
</dbReference>
<evidence type="ECO:0000256" key="5">
    <source>
        <dbReference type="ARBA" id="ARBA00022840"/>
    </source>
</evidence>
<evidence type="ECO:0000259" key="6">
    <source>
        <dbReference type="Pfam" id="PF01636"/>
    </source>
</evidence>
<dbReference type="PANTHER" id="PTHR34273">
    <property type="entry name" value="METHYLTHIORIBOSE KINASE"/>
    <property type="match status" value="1"/>
</dbReference>
<name>A0AA39U3J9_ARMTA</name>
<protein>
    <submittedName>
        <fullName evidence="7">Kinase-like domain-containing protein</fullName>
    </submittedName>
</protein>
<dbReference type="EMBL" id="JAUEPS010000004">
    <property type="protein sequence ID" value="KAK0466335.1"/>
    <property type="molecule type" value="Genomic_DNA"/>
</dbReference>
<comment type="similarity">
    <text evidence="1">Belongs to the methylthioribose kinase family.</text>
</comment>
<accession>A0AA39U3J9</accession>
<dbReference type="PANTHER" id="PTHR34273:SF2">
    <property type="entry name" value="METHYLTHIORIBOSE KINASE"/>
    <property type="match status" value="1"/>
</dbReference>
<feature type="domain" description="Aminoglycoside phosphotransferase" evidence="6">
    <location>
        <begin position="28"/>
        <end position="281"/>
    </location>
</feature>
<keyword evidence="5" id="KW-0067">ATP-binding</keyword>
<evidence type="ECO:0000256" key="4">
    <source>
        <dbReference type="ARBA" id="ARBA00022777"/>
    </source>
</evidence>
<reference evidence="7" key="1">
    <citation type="submission" date="2023-06" db="EMBL/GenBank/DDBJ databases">
        <authorList>
            <consortium name="Lawrence Berkeley National Laboratory"/>
            <person name="Ahrendt S."/>
            <person name="Sahu N."/>
            <person name="Indic B."/>
            <person name="Wong-Bajracharya J."/>
            <person name="Merenyi Z."/>
            <person name="Ke H.-M."/>
            <person name="Monk M."/>
            <person name="Kocsube S."/>
            <person name="Drula E."/>
            <person name="Lipzen A."/>
            <person name="Balint B."/>
            <person name="Henrissat B."/>
            <person name="Andreopoulos B."/>
            <person name="Martin F.M."/>
            <person name="Harder C.B."/>
            <person name="Rigling D."/>
            <person name="Ford K.L."/>
            <person name="Foster G.D."/>
            <person name="Pangilinan J."/>
            <person name="Papanicolaou A."/>
            <person name="Barry K."/>
            <person name="LaButti K."/>
            <person name="Viragh M."/>
            <person name="Koriabine M."/>
            <person name="Yan M."/>
            <person name="Riley R."/>
            <person name="Champramary S."/>
            <person name="Plett K.L."/>
            <person name="Tsai I.J."/>
            <person name="Slot J."/>
            <person name="Sipos G."/>
            <person name="Plett J."/>
            <person name="Nagy L.G."/>
            <person name="Grigoriev I.V."/>
        </authorList>
    </citation>
    <scope>NUCLEOTIDE SEQUENCE</scope>
    <source>
        <strain evidence="7">CCBAS 213</strain>
    </source>
</reference>
<dbReference type="SUPFAM" id="SSF56112">
    <property type="entry name" value="Protein kinase-like (PK-like)"/>
    <property type="match status" value="1"/>
</dbReference>
<keyword evidence="8" id="KW-1185">Reference proteome</keyword>
<gene>
    <name evidence="7" type="ORF">EV420DRAFT_1261695</name>
</gene>